<proteinExistence type="predicted"/>
<protein>
    <submittedName>
        <fullName evidence="2">Uncharacterized protein LOC113147417</fullName>
    </submittedName>
</protein>
<gene>
    <name evidence="2" type="primary">LOC113147417</name>
</gene>
<reference evidence="2" key="1">
    <citation type="submission" date="2025-08" db="UniProtKB">
        <authorList>
            <consortium name="RefSeq"/>
        </authorList>
    </citation>
    <scope>IDENTIFICATION</scope>
</reference>
<dbReference type="Proteomes" id="UP000515125">
    <property type="component" value="Unplaced"/>
</dbReference>
<dbReference type="OrthoDB" id="347544at2759"/>
<dbReference type="AlphaFoldDB" id="A0A6P6S256"/>
<keyword evidence="1" id="KW-1185">Reference proteome</keyword>
<organism evidence="1 2">
    <name type="scientific">Cyclospora cayetanensis</name>
    <dbReference type="NCBI Taxonomy" id="88456"/>
    <lineage>
        <taxon>Eukaryota</taxon>
        <taxon>Sar</taxon>
        <taxon>Alveolata</taxon>
        <taxon>Apicomplexa</taxon>
        <taxon>Conoidasida</taxon>
        <taxon>Coccidia</taxon>
        <taxon>Eucoccidiorida</taxon>
        <taxon>Eimeriorina</taxon>
        <taxon>Eimeriidae</taxon>
        <taxon>Cyclospora</taxon>
    </lineage>
</organism>
<dbReference type="RefSeq" id="XP_026193747.1">
    <property type="nucleotide sequence ID" value="XM_026337962.1"/>
</dbReference>
<evidence type="ECO:0000313" key="1">
    <source>
        <dbReference type="Proteomes" id="UP000515125"/>
    </source>
</evidence>
<name>A0A6P6S256_9EIME</name>
<evidence type="ECO:0000313" key="2">
    <source>
        <dbReference type="RefSeq" id="XP_026193747.1"/>
    </source>
</evidence>
<sequence>MHDDANTAERMRERRWGRPLEIPQCAAERASNVYTQHAGGNWGASAEEEAVRGEAMAQVPWEVLSRQPVEASAALKQLRLCYRSIRKAAAAAEGAATAQGVLQQEILGSLKTAHAALSEVLLAEAKEPAAEASLRRNACFEAVRIRFVPELDGVWLAFTETRPATLSSYSNVSKHSSSKSGSKGGAAALGFLLPDLHSNDGTLLLSVETTALVFTPKVGDLITCLAQTVRPAVVRLLWLGHFTAVVHREHLGARFHYQEECKAYVHHKDKSRRIEDKAFVRIHIIEVPKSHSGDRVAIRGSVLARGSGPLAPASVELSTLSVAASREPPAAWALVAHTVAAGL</sequence>
<dbReference type="GeneID" id="113147417"/>
<accession>A0A6P6S256</accession>